<dbReference type="Proteomes" id="UP000759443">
    <property type="component" value="Unassembled WGS sequence"/>
</dbReference>
<accession>A0ABS4E3R3</accession>
<evidence type="ECO:0000313" key="3">
    <source>
        <dbReference type="Proteomes" id="UP000759443"/>
    </source>
</evidence>
<reference evidence="2 3" key="1">
    <citation type="submission" date="2021-03" db="EMBL/GenBank/DDBJ databases">
        <title>Genomic Encyclopedia of Type Strains, Phase IV (KMG-IV): sequencing the most valuable type-strain genomes for metagenomic binning, comparative biology and taxonomic classification.</title>
        <authorList>
            <person name="Goeker M."/>
        </authorList>
    </citation>
    <scope>NUCLEOTIDE SEQUENCE [LARGE SCALE GENOMIC DNA]</scope>
    <source>
        <strain evidence="2 3">DSM 21600</strain>
    </source>
</reference>
<feature type="region of interest" description="Disordered" evidence="1">
    <location>
        <begin position="72"/>
        <end position="96"/>
    </location>
</feature>
<comment type="caution">
    <text evidence="2">The sequence shown here is derived from an EMBL/GenBank/DDBJ whole genome shotgun (WGS) entry which is preliminary data.</text>
</comment>
<keyword evidence="3" id="KW-1185">Reference proteome</keyword>
<dbReference type="EMBL" id="JAGGJU010000012">
    <property type="protein sequence ID" value="MBP1852573.1"/>
    <property type="molecule type" value="Genomic_DNA"/>
</dbReference>
<dbReference type="RefSeq" id="WP_209947505.1">
    <property type="nucleotide sequence ID" value="NZ_JAGGJU010000012.1"/>
</dbReference>
<organism evidence="2 3">
    <name type="scientific">Rhizobium halophytocola</name>
    <dbReference type="NCBI Taxonomy" id="735519"/>
    <lineage>
        <taxon>Bacteria</taxon>
        <taxon>Pseudomonadati</taxon>
        <taxon>Pseudomonadota</taxon>
        <taxon>Alphaproteobacteria</taxon>
        <taxon>Hyphomicrobiales</taxon>
        <taxon>Rhizobiaceae</taxon>
        <taxon>Rhizobium/Agrobacterium group</taxon>
        <taxon>Rhizobium</taxon>
    </lineage>
</organism>
<protein>
    <submittedName>
        <fullName evidence="2">Uncharacterized protein</fullName>
    </submittedName>
</protein>
<evidence type="ECO:0000313" key="2">
    <source>
        <dbReference type="EMBL" id="MBP1852573.1"/>
    </source>
</evidence>
<name>A0ABS4E3R3_9HYPH</name>
<gene>
    <name evidence="2" type="ORF">J2Z17_004031</name>
</gene>
<proteinExistence type="predicted"/>
<evidence type="ECO:0000256" key="1">
    <source>
        <dbReference type="SAM" id="MobiDB-lite"/>
    </source>
</evidence>
<sequence length="96" mass="10726">MPQSNDTPVTRVYYEPENVHLMETPESIDRLAREMRATSGTDLPHAYFIEQVKLKLAAGQAGDTDAGEAFKRRRDRNLAAPTSSSLFQSWAMPDNG</sequence>